<dbReference type="EMBL" id="MKEK01000001">
    <property type="protein sequence ID" value="OEY69488.1"/>
    <property type="molecule type" value="Genomic_DNA"/>
</dbReference>
<dbReference type="AlphaFoldDB" id="A0A1E7Q5Z5"/>
<accession>A0A1E7Q5Z5</accession>
<protein>
    <submittedName>
        <fullName evidence="1">Uncharacterized protein</fullName>
    </submittedName>
</protein>
<dbReference type="STRING" id="1628148.BI198_07875"/>
<sequence length="60" mass="6924">MLKATSKEPLFGRELLVHFIRLSEFDVKKSKSSCIDKIQLVKCSGKMKGFQWALIYSVFL</sequence>
<reference evidence="2" key="1">
    <citation type="submission" date="2016-09" db="EMBL/GenBank/DDBJ databases">
        <authorList>
            <person name="Wan X."/>
            <person name="Hou S."/>
        </authorList>
    </citation>
    <scope>NUCLEOTIDE SEQUENCE [LARGE SCALE GENOMIC DNA]</scope>
    <source>
        <strain evidence="2">KH87</strain>
    </source>
</reference>
<proteinExistence type="predicted"/>
<evidence type="ECO:0000313" key="2">
    <source>
        <dbReference type="Proteomes" id="UP000242258"/>
    </source>
</evidence>
<evidence type="ECO:0000313" key="1">
    <source>
        <dbReference type="EMBL" id="OEY69488.1"/>
    </source>
</evidence>
<dbReference type="Proteomes" id="UP000242258">
    <property type="component" value="Unassembled WGS sequence"/>
</dbReference>
<keyword evidence="2" id="KW-1185">Reference proteome</keyword>
<gene>
    <name evidence="1" type="ORF">BI198_07875</name>
</gene>
<organism evidence="1 2">
    <name type="scientific">Rheinheimera salexigens</name>
    <dbReference type="NCBI Taxonomy" id="1628148"/>
    <lineage>
        <taxon>Bacteria</taxon>
        <taxon>Pseudomonadati</taxon>
        <taxon>Pseudomonadota</taxon>
        <taxon>Gammaproteobacteria</taxon>
        <taxon>Chromatiales</taxon>
        <taxon>Chromatiaceae</taxon>
        <taxon>Rheinheimera</taxon>
    </lineage>
</organism>
<name>A0A1E7Q5Z5_9GAMM</name>
<comment type="caution">
    <text evidence="1">The sequence shown here is derived from an EMBL/GenBank/DDBJ whole genome shotgun (WGS) entry which is preliminary data.</text>
</comment>